<protein>
    <submittedName>
        <fullName evidence="7">Beta-ketoacyl synthase N-terminal-like domain-containing protein</fullName>
    </submittedName>
</protein>
<dbReference type="Gene3D" id="3.40.47.10">
    <property type="match status" value="1"/>
</dbReference>
<evidence type="ECO:0000256" key="3">
    <source>
        <dbReference type="PROSITE-ProRule" id="PRU01363"/>
    </source>
</evidence>
<dbReference type="Proteomes" id="UP001438292">
    <property type="component" value="Unassembled WGS sequence"/>
</dbReference>
<dbReference type="CDD" id="cd00833">
    <property type="entry name" value="PKS"/>
    <property type="match status" value="1"/>
</dbReference>
<evidence type="ECO:0000313" key="7">
    <source>
        <dbReference type="EMBL" id="MEO3954726.1"/>
    </source>
</evidence>
<dbReference type="PANTHER" id="PTHR43775:SF37">
    <property type="entry name" value="SI:DKEY-61P9.11"/>
    <property type="match status" value="1"/>
</dbReference>
<dbReference type="PROSITE" id="PS52004">
    <property type="entry name" value="KS3_2"/>
    <property type="match status" value="1"/>
</dbReference>
<dbReference type="InterPro" id="IPR032821">
    <property type="entry name" value="PKS_assoc"/>
</dbReference>
<keyword evidence="1" id="KW-0596">Phosphopantetheine</keyword>
<dbReference type="InterPro" id="IPR020841">
    <property type="entry name" value="PKS_Beta-ketoAc_synthase_dom"/>
</dbReference>
<dbReference type="Pfam" id="PF21089">
    <property type="entry name" value="PKS_DH_N"/>
    <property type="match status" value="1"/>
</dbReference>
<dbReference type="InterPro" id="IPR042104">
    <property type="entry name" value="PKS_dehydratase_sf"/>
</dbReference>
<evidence type="ECO:0000313" key="8">
    <source>
        <dbReference type="Proteomes" id="UP001438292"/>
    </source>
</evidence>
<dbReference type="EMBL" id="JBDQQU010000008">
    <property type="protein sequence ID" value="MEO3954726.1"/>
    <property type="molecule type" value="Genomic_DNA"/>
</dbReference>
<evidence type="ECO:0000259" key="6">
    <source>
        <dbReference type="PROSITE" id="PS52019"/>
    </source>
</evidence>
<comment type="caution">
    <text evidence="7">The sequence shown here is derived from an EMBL/GenBank/DDBJ whole genome shotgun (WGS) entry which is preliminary data.</text>
</comment>
<keyword evidence="2" id="KW-0597">Phosphoprotein</keyword>
<gene>
    <name evidence="7" type="ORF">ABH309_09700</name>
</gene>
<dbReference type="Pfam" id="PF16197">
    <property type="entry name" value="KAsynt_C_assoc"/>
    <property type="match status" value="1"/>
</dbReference>
<dbReference type="InterPro" id="IPR050091">
    <property type="entry name" value="PKS_NRPS_Biosynth_Enz"/>
</dbReference>
<proteinExistence type="inferred from homology"/>
<name>A0ABV0H4V7_9NEIS</name>
<reference evidence="7 8" key="1">
    <citation type="submission" date="2024-05" db="EMBL/GenBank/DDBJ databases">
        <authorList>
            <person name="De Oliveira J.P."/>
            <person name="Noriler S.A."/>
            <person name="De Oliveira A.G."/>
            <person name="Sipoli D.S."/>
        </authorList>
    </citation>
    <scope>NUCLEOTIDE SEQUENCE [LARGE SCALE GENOMIC DNA]</scope>
    <source>
        <strain evidence="7 8">LABIM186</strain>
    </source>
</reference>
<feature type="region of interest" description="N-terminal hotdog fold" evidence="3">
    <location>
        <begin position="29"/>
        <end position="154"/>
    </location>
</feature>
<dbReference type="InterPro" id="IPR016039">
    <property type="entry name" value="Thiolase-like"/>
</dbReference>
<keyword evidence="4" id="KW-0808">Transferase</keyword>
<dbReference type="RefSeq" id="WP_347787729.1">
    <property type="nucleotide sequence ID" value="NZ_JBDQQU010000008.1"/>
</dbReference>
<feature type="region of interest" description="C-terminal hotdog fold" evidence="3">
    <location>
        <begin position="167"/>
        <end position="311"/>
    </location>
</feature>
<feature type="domain" description="PKS/mFAS DH" evidence="6">
    <location>
        <begin position="29"/>
        <end position="311"/>
    </location>
</feature>
<dbReference type="InterPro" id="IPR014030">
    <property type="entry name" value="Ketoacyl_synth_N"/>
</dbReference>
<evidence type="ECO:0000256" key="2">
    <source>
        <dbReference type="ARBA" id="ARBA00022553"/>
    </source>
</evidence>
<dbReference type="InterPro" id="IPR049900">
    <property type="entry name" value="PKS_mFAS_DH"/>
</dbReference>
<dbReference type="SMART" id="SM00825">
    <property type="entry name" value="PKS_KS"/>
    <property type="match status" value="1"/>
</dbReference>
<keyword evidence="8" id="KW-1185">Reference proteome</keyword>
<evidence type="ECO:0000256" key="4">
    <source>
        <dbReference type="RuleBase" id="RU003694"/>
    </source>
</evidence>
<feature type="domain" description="Ketosynthase family 3 (KS3)" evidence="5">
    <location>
        <begin position="331"/>
        <end position="757"/>
    </location>
</feature>
<organism evidence="7 8">
    <name type="scientific">Chromobacterium piscinae</name>
    <dbReference type="NCBI Taxonomy" id="686831"/>
    <lineage>
        <taxon>Bacteria</taxon>
        <taxon>Pseudomonadati</taxon>
        <taxon>Pseudomonadota</taxon>
        <taxon>Betaproteobacteria</taxon>
        <taxon>Neisseriales</taxon>
        <taxon>Chromobacteriaceae</taxon>
        <taxon>Chromobacterium</taxon>
    </lineage>
</organism>
<dbReference type="Pfam" id="PF00109">
    <property type="entry name" value="ketoacyl-synt"/>
    <property type="match status" value="1"/>
</dbReference>
<dbReference type="PROSITE" id="PS52019">
    <property type="entry name" value="PKS_MFAS_DH"/>
    <property type="match status" value="1"/>
</dbReference>
<dbReference type="InterPro" id="IPR014031">
    <property type="entry name" value="Ketoacyl_synth_C"/>
</dbReference>
<evidence type="ECO:0000259" key="5">
    <source>
        <dbReference type="PROSITE" id="PS52004"/>
    </source>
</evidence>
<dbReference type="Gene3D" id="3.10.129.110">
    <property type="entry name" value="Polyketide synthase dehydratase"/>
    <property type="match status" value="1"/>
</dbReference>
<evidence type="ECO:0000256" key="1">
    <source>
        <dbReference type="ARBA" id="ARBA00022450"/>
    </source>
</evidence>
<accession>A0ABV0H4V7</accession>
<dbReference type="SUPFAM" id="SSF53901">
    <property type="entry name" value="Thiolase-like"/>
    <property type="match status" value="1"/>
</dbReference>
<comment type="similarity">
    <text evidence="4">Belongs to the thiolase-like superfamily. Beta-ketoacyl-ACP synthases family.</text>
</comment>
<comment type="caution">
    <text evidence="3">Lacks conserved residue(s) required for the propagation of feature annotation.</text>
</comment>
<dbReference type="PANTHER" id="PTHR43775">
    <property type="entry name" value="FATTY ACID SYNTHASE"/>
    <property type="match status" value="1"/>
</dbReference>
<sequence length="760" mass="84280">MLNKGVRRVIGQNRPASLQIDAGALFKNKLLLGEKISDDSSPEGELVIGYRLSTKNNVCFRDHIVNDTPCISADVYLELVYVAFQAYLGLDCIAMSNVIMSNPIVENKRTDVFVRLYIKQSNGDYIFKLVSNDDVSKKEKIHIRGIASNVVNGLIKKGMSFPEESIIENFDVEYFYQRDANIYLGSFYRSLRSLNFFNGYAIGEISILEHDQQFSMSPRIINAAIGSAITFSSHCVNEPFYAGENYFLPYSIDGLKLYTSFTEKEYRCIVKLVRATKNITECCLQITNVNGDLVFEITNFKLQKVNAQKIINYKNKITGEIENVSNLETVNEDIAIIGIACRFPKSNNFIDFWRLLKTGKDCIEEVPAGRWAEFGDWYHPEVENYGTASSKFGGFIESYDCFDPLFFNISPAEAELMDPQQRIFLEEAWSAIENAGYAPSSLENTKCGVYVGCAEGDYLQVLTKANKHWEAQSFPGTSSAVLAARISYFLNLKGPSLAVDTSCSSSLTAIHLAAESIRSGENDLAIAGGINIFSSPLKQILTSQIGMQSKDGRCHTFDQRANGTVFSEGCGVILLKKLSHAIEAGDNIWGVIKGSGINQDGKTNGITAPSAISQENLLRDVYKKYNLNPEKIGYVEAHGTGTVLGDPIEIQGLKGAFEKFTEKKEYCVIGSLKSNIGHAVYSAGVAGIIKVLLCLKYQEFVPSINYSNVNKNIDFTNSPFIVNKENRPWRTTEGNKRLAAVSSFGFSGSNAHIVIEEYVN</sequence>
<dbReference type="InterPro" id="IPR049552">
    <property type="entry name" value="PKS_DH_N"/>
</dbReference>
<dbReference type="Pfam" id="PF02801">
    <property type="entry name" value="Ketoacyl-synt_C"/>
    <property type="match status" value="1"/>
</dbReference>